<evidence type="ECO:0000313" key="2">
    <source>
        <dbReference type="EMBL" id="GAV22108.1"/>
    </source>
</evidence>
<dbReference type="PANTHER" id="PTHR43852">
    <property type="entry name" value="NUCLEOTIDYLTRANSFERASE"/>
    <property type="match status" value="1"/>
</dbReference>
<dbReference type="Pfam" id="PF18765">
    <property type="entry name" value="Polbeta"/>
    <property type="match status" value="1"/>
</dbReference>
<protein>
    <recommendedName>
        <fullName evidence="1">Polymerase beta nucleotidyltransferase domain-containing protein</fullName>
    </recommendedName>
</protein>
<dbReference type="InterPro" id="IPR041633">
    <property type="entry name" value="Polbeta"/>
</dbReference>
<dbReference type="OrthoDB" id="1809212at2"/>
<dbReference type="SUPFAM" id="SSF81301">
    <property type="entry name" value="Nucleotidyltransferase"/>
    <property type="match status" value="1"/>
</dbReference>
<dbReference type="Proteomes" id="UP000187485">
    <property type="component" value="Unassembled WGS sequence"/>
</dbReference>
<dbReference type="PANTHER" id="PTHR43852:SF4">
    <property type="entry name" value="NUCLEOTIDYLTRANSFERASE"/>
    <property type="match status" value="1"/>
</dbReference>
<keyword evidence="3" id="KW-1185">Reference proteome</keyword>
<dbReference type="AlphaFoldDB" id="A0A1L8CT55"/>
<reference evidence="3" key="1">
    <citation type="submission" date="2016-12" db="EMBL/GenBank/DDBJ databases">
        <title>Draft Genome Sequences od Carboxydothermus pertinax and islandicus, Hydrogenogenic Carboxydotrophic Bacteria.</title>
        <authorList>
            <person name="Fukuyama Y."/>
            <person name="Ohmae K."/>
            <person name="Yoneda Y."/>
            <person name="Yoshida T."/>
            <person name="Sako Y."/>
        </authorList>
    </citation>
    <scope>NUCLEOTIDE SEQUENCE [LARGE SCALE GENOMIC DNA]</scope>
    <source>
        <strain evidence="3">Ug1</strain>
    </source>
</reference>
<sequence>MERFFQLKKVCQKYNIRILYAFGSNYDKAKKILHGAKVEDNYSDLDIGVVFLKELPRGRSRTILYSEIYNDLEDIFNPFPLDLVFLEENHSVFQSQAILQGEVLYFADEKEKEEYEERILARAFDFKYHLDKFYEEMLEELQDGK</sequence>
<evidence type="ECO:0000313" key="3">
    <source>
        <dbReference type="Proteomes" id="UP000187485"/>
    </source>
</evidence>
<dbReference type="InterPro" id="IPR043519">
    <property type="entry name" value="NT_sf"/>
</dbReference>
<dbReference type="RefSeq" id="WP_075858563.1">
    <property type="nucleotide sequence ID" value="NZ_BDJK01000009.1"/>
</dbReference>
<gene>
    <name evidence="2" type="ORF">cpu_06180</name>
</gene>
<comment type="caution">
    <text evidence="2">The sequence shown here is derived from an EMBL/GenBank/DDBJ whole genome shotgun (WGS) entry which is preliminary data.</text>
</comment>
<evidence type="ECO:0000259" key="1">
    <source>
        <dbReference type="Pfam" id="PF18765"/>
    </source>
</evidence>
<proteinExistence type="predicted"/>
<feature type="domain" description="Polymerase beta nucleotidyltransferase" evidence="1">
    <location>
        <begin position="6"/>
        <end position="109"/>
    </location>
</feature>
<dbReference type="Gene3D" id="3.30.460.10">
    <property type="entry name" value="Beta Polymerase, domain 2"/>
    <property type="match status" value="1"/>
</dbReference>
<dbReference type="InterPro" id="IPR052930">
    <property type="entry name" value="TA_antitoxin_MntA"/>
</dbReference>
<dbReference type="STRING" id="870242.cpu_06180"/>
<accession>A0A1L8CT55</accession>
<organism evidence="2 3">
    <name type="scientific">Carboxydothermus pertinax</name>
    <dbReference type="NCBI Taxonomy" id="870242"/>
    <lineage>
        <taxon>Bacteria</taxon>
        <taxon>Bacillati</taxon>
        <taxon>Bacillota</taxon>
        <taxon>Clostridia</taxon>
        <taxon>Thermoanaerobacterales</taxon>
        <taxon>Thermoanaerobacteraceae</taxon>
        <taxon>Carboxydothermus</taxon>
    </lineage>
</organism>
<name>A0A1L8CT55_9THEO</name>
<dbReference type="EMBL" id="BDJK01000009">
    <property type="protein sequence ID" value="GAV22108.1"/>
    <property type="molecule type" value="Genomic_DNA"/>
</dbReference>